<keyword evidence="3" id="KW-1185">Reference proteome</keyword>
<feature type="compositionally biased region" description="Low complexity" evidence="1">
    <location>
        <begin position="519"/>
        <end position="551"/>
    </location>
</feature>
<evidence type="ECO:0000313" key="3">
    <source>
        <dbReference type="Proteomes" id="UP000076874"/>
    </source>
</evidence>
<evidence type="ECO:0000256" key="1">
    <source>
        <dbReference type="SAM" id="MobiDB-lite"/>
    </source>
</evidence>
<feature type="region of interest" description="Disordered" evidence="1">
    <location>
        <begin position="519"/>
        <end position="585"/>
    </location>
</feature>
<name>A0A167QE55_9HYPO</name>
<dbReference type="EMBL" id="AZHD01000014">
    <property type="protein sequence ID" value="OAA57558.1"/>
    <property type="molecule type" value="Genomic_DNA"/>
</dbReference>
<dbReference type="Proteomes" id="UP000076874">
    <property type="component" value="Unassembled WGS sequence"/>
</dbReference>
<dbReference type="AlphaFoldDB" id="A0A167QE55"/>
<protein>
    <submittedName>
        <fullName evidence="2">Uncharacterized protein</fullName>
    </submittedName>
</protein>
<organism evidence="2 3">
    <name type="scientific">Niveomyces insectorum RCEF 264</name>
    <dbReference type="NCBI Taxonomy" id="1081102"/>
    <lineage>
        <taxon>Eukaryota</taxon>
        <taxon>Fungi</taxon>
        <taxon>Dikarya</taxon>
        <taxon>Ascomycota</taxon>
        <taxon>Pezizomycotina</taxon>
        <taxon>Sordariomycetes</taxon>
        <taxon>Hypocreomycetidae</taxon>
        <taxon>Hypocreales</taxon>
        <taxon>Cordycipitaceae</taxon>
        <taxon>Niveomyces</taxon>
    </lineage>
</organism>
<reference evidence="2 3" key="1">
    <citation type="journal article" date="2016" name="Genome Biol. Evol.">
        <title>Divergent and convergent evolution of fungal pathogenicity.</title>
        <authorList>
            <person name="Shang Y."/>
            <person name="Xiao G."/>
            <person name="Zheng P."/>
            <person name="Cen K."/>
            <person name="Zhan S."/>
            <person name="Wang C."/>
        </authorList>
    </citation>
    <scope>NUCLEOTIDE SEQUENCE [LARGE SCALE GENOMIC DNA]</scope>
    <source>
        <strain evidence="2 3">RCEF 264</strain>
    </source>
</reference>
<feature type="region of interest" description="Disordered" evidence="1">
    <location>
        <begin position="1"/>
        <end position="42"/>
    </location>
</feature>
<comment type="caution">
    <text evidence="2">The sequence shown here is derived from an EMBL/GenBank/DDBJ whole genome shotgun (WGS) entry which is preliminary data.</text>
</comment>
<evidence type="ECO:0000313" key="2">
    <source>
        <dbReference type="EMBL" id="OAA57558.1"/>
    </source>
</evidence>
<sequence length="585" mass="62532">MADVDGAMETDSFHAARSPASSPLDDTTTPRPRRVRRTRATCPDPGSLYDIMRANSGASLFVLPILWTDVHARLLRADFVPQEPAAPLTPASSSSSSSSSLRRGSHPAPRPSAVAEALSFDLTSLLCADDTRAFTKSRAIKSVLSTLYLSAFSRAKSAAELDLHFGDRVFRGAVRVPVVWKGAIARDNNDGDNATPDFASFDSAATRPLPSPYGHAASGARETNDYFSSRSSSQRSAGASGAAAAAAATAATTDGPLLAYINRSHLALIRQNLFRIAPGPRGGDHQNTPVARLQSLRSRMLVPCDLDRDAYLVGVFVALAQAHFYDNYSNDEFLPRWASTSSCWWANNKNNGSGGSGHYGRNGNRNNSGRTTACVPDFHDVTLRILTHDDTTSDFIVYTAVVTAAFLQRFAAPTQATPDVQASQLRITYVRVPVWPVLGLKVRLGHALGRDLVGDDLEDDDNSLLFADKTSDDDDDDAATTETFYESQDERARRLGSLKRKRTERHTLADVLQATLEADSSASMTSNNSSNSNNNNSIVSDAAVSSSSISGSGSGSGGVPANSSPALSPRGKRRQTRSLSSLAVC</sequence>
<gene>
    <name evidence="2" type="ORF">SPI_07217</name>
</gene>
<accession>A0A167QE55</accession>
<dbReference type="OrthoDB" id="5236816at2759"/>
<feature type="region of interest" description="Disordered" evidence="1">
    <location>
        <begin position="202"/>
        <end position="232"/>
    </location>
</feature>
<dbReference type="STRING" id="1081102.A0A167QE55"/>
<feature type="region of interest" description="Disordered" evidence="1">
    <location>
        <begin position="85"/>
        <end position="112"/>
    </location>
</feature>
<proteinExistence type="predicted"/>